<dbReference type="Pfam" id="PF05378">
    <property type="entry name" value="Hydant_A_N"/>
    <property type="match status" value="1"/>
</dbReference>
<dbReference type="GO" id="GO:0005829">
    <property type="term" value="C:cytosol"/>
    <property type="evidence" value="ECO:0007669"/>
    <property type="project" value="TreeGrafter"/>
</dbReference>
<dbReference type="RefSeq" id="WP_338100286.1">
    <property type="nucleotide sequence ID" value="NZ_JAWDKD010000026.1"/>
</dbReference>
<organism evidence="3 4">
    <name type="scientific">Methanolapillus africanus</name>
    <dbReference type="NCBI Taxonomy" id="3028297"/>
    <lineage>
        <taxon>Archaea</taxon>
        <taxon>Methanobacteriati</taxon>
        <taxon>Methanobacteriota</taxon>
        <taxon>Stenosarchaea group</taxon>
        <taxon>Methanomicrobia</taxon>
        <taxon>Methanosarcinales</taxon>
        <taxon>Methanosarcinaceae</taxon>
        <taxon>Methanolapillus</taxon>
    </lineage>
</organism>
<reference evidence="3" key="1">
    <citation type="submission" date="2023-06" db="EMBL/GenBank/DDBJ databases">
        <title>Genome sequence of Methanosarcinaceae archaeon Ag5.</title>
        <authorList>
            <person name="Protasov E."/>
            <person name="Platt K."/>
            <person name="Poehlein A."/>
            <person name="Daniel R."/>
            <person name="Brune A."/>
        </authorList>
    </citation>
    <scope>NUCLEOTIDE SEQUENCE</scope>
    <source>
        <strain evidence="3">Ag5</strain>
    </source>
</reference>
<dbReference type="PANTHER" id="PTHR11365">
    <property type="entry name" value="5-OXOPROLINASE RELATED"/>
    <property type="match status" value="1"/>
</dbReference>
<dbReference type="SUPFAM" id="SSF53067">
    <property type="entry name" value="Actin-like ATPase domain"/>
    <property type="match status" value="1"/>
</dbReference>
<dbReference type="Proteomes" id="UP001271789">
    <property type="component" value="Unassembled WGS sequence"/>
</dbReference>
<dbReference type="Pfam" id="PF01968">
    <property type="entry name" value="Hydantoinase_A"/>
    <property type="match status" value="1"/>
</dbReference>
<dbReference type="InterPro" id="IPR045079">
    <property type="entry name" value="Oxoprolinase-like"/>
</dbReference>
<dbReference type="InterPro" id="IPR008040">
    <property type="entry name" value="Hydant_A_N"/>
</dbReference>
<name>A0AAE4MLF7_9EURY</name>
<evidence type="ECO:0000313" key="4">
    <source>
        <dbReference type="Proteomes" id="UP001271789"/>
    </source>
</evidence>
<evidence type="ECO:0000259" key="1">
    <source>
        <dbReference type="Pfam" id="PF01968"/>
    </source>
</evidence>
<dbReference type="GO" id="GO:0006749">
    <property type="term" value="P:glutathione metabolic process"/>
    <property type="evidence" value="ECO:0007669"/>
    <property type="project" value="TreeGrafter"/>
</dbReference>
<dbReference type="InterPro" id="IPR002821">
    <property type="entry name" value="Hydantoinase_A"/>
</dbReference>
<dbReference type="GO" id="GO:0017168">
    <property type="term" value="F:5-oxoprolinase (ATP-hydrolyzing) activity"/>
    <property type="evidence" value="ECO:0007669"/>
    <property type="project" value="TreeGrafter"/>
</dbReference>
<proteinExistence type="predicted"/>
<evidence type="ECO:0008006" key="5">
    <source>
        <dbReference type="Google" id="ProtNLM"/>
    </source>
</evidence>
<protein>
    <recommendedName>
        <fullName evidence="5">Hydantoinase/oxoprolinase family protein</fullName>
    </recommendedName>
</protein>
<evidence type="ECO:0000259" key="2">
    <source>
        <dbReference type="Pfam" id="PF05378"/>
    </source>
</evidence>
<evidence type="ECO:0000313" key="3">
    <source>
        <dbReference type="EMBL" id="MDV0447838.1"/>
    </source>
</evidence>
<dbReference type="PANTHER" id="PTHR11365:SF2">
    <property type="entry name" value="5-OXOPROLINASE"/>
    <property type="match status" value="1"/>
</dbReference>
<feature type="domain" description="Hydantoinase A/oxoprolinase" evidence="1">
    <location>
        <begin position="180"/>
        <end position="479"/>
    </location>
</feature>
<dbReference type="AlphaFoldDB" id="A0AAE4MLF7"/>
<keyword evidence="4" id="KW-1185">Reference proteome</keyword>
<gene>
    <name evidence="3" type="ORF">MsAg5_17550</name>
</gene>
<dbReference type="InterPro" id="IPR043129">
    <property type="entry name" value="ATPase_NBD"/>
</dbReference>
<dbReference type="EMBL" id="JAWDKD010000026">
    <property type="protein sequence ID" value="MDV0447838.1"/>
    <property type="molecule type" value="Genomic_DNA"/>
</dbReference>
<accession>A0AAE4MLF7</accession>
<sequence>MNLGLGIDTGGTYTDAVLMDLSSGAVIEKSKALTTYPDLILGISNAINGLNPENLRHIKFTSVSTTLATNTTLEGKGYPTGLILIGYSVAGDLPVDDLIEIRGGHDTDGNALDDPAVDFELVEEFVKSTQSKVASYAISSFFSVRNPEHELMVKEFIQKMTDLPVVCGHELSRALGVYERTLTAVLNAQLIPVTHQFVKSISTVMQDKGITSGMMIMKCDGSLVSIDEALKRPVESVFSGPAASLVGAAHLTGKSTCVTIDVGGTSTDISMIQNGIPSVSDSGAMVGGWKTMVRAIQMTTSALGGDSHVWFYQDIHIGPRRVVPLSLAAVQYPGLVAKLKCVDRPSERILDAVVQGTSFFIASGPSTLDIALSAYEQKVYDAICSEKEPMSVYEISGKIGDHPLMFGKALDALILKRYVTHIGFTPTDALHVLGVYSKWDNEAAMVGAKILGDYTNRKPEDVCERIREMVSEKMATDLAAFFLPSLSAEDIRALVLGSAFTKMKINMPVVLIGAPVMAYSDKLCELLDIELVLPKYFDVGNAVGALVGDVIFRSDVLIRPKSVGSNIYTSFNESGKTEYESYQEAILEGKKWIENRIYAHMETYGLSEESVRIEIRQDEIKAGYAIEKPLEVRLFGVGVGTPRRIETLADDSSEAAKKESSVTV</sequence>
<feature type="domain" description="Hydantoinase/oxoprolinase N-terminal" evidence="2">
    <location>
        <begin position="5"/>
        <end position="160"/>
    </location>
</feature>
<comment type="caution">
    <text evidence="3">The sequence shown here is derived from an EMBL/GenBank/DDBJ whole genome shotgun (WGS) entry which is preliminary data.</text>
</comment>